<evidence type="ECO:0000313" key="1">
    <source>
        <dbReference type="EMBL" id="KAA8538759.1"/>
    </source>
</evidence>
<evidence type="ECO:0000313" key="2">
    <source>
        <dbReference type="Proteomes" id="UP000325577"/>
    </source>
</evidence>
<dbReference type="AlphaFoldDB" id="A0A5J5B7U3"/>
<protein>
    <submittedName>
        <fullName evidence="1">Uncharacterized protein</fullName>
    </submittedName>
</protein>
<keyword evidence="2" id="KW-1185">Reference proteome</keyword>
<gene>
    <name evidence="1" type="ORF">F0562_028347</name>
</gene>
<dbReference type="EMBL" id="CM018038">
    <property type="protein sequence ID" value="KAA8538759.1"/>
    <property type="molecule type" value="Genomic_DNA"/>
</dbReference>
<proteinExistence type="predicted"/>
<accession>A0A5J5B7U3</accession>
<reference evidence="1 2" key="1">
    <citation type="submission" date="2019-09" db="EMBL/GenBank/DDBJ databases">
        <title>A chromosome-level genome assembly of the Chinese tupelo Nyssa sinensis.</title>
        <authorList>
            <person name="Yang X."/>
            <person name="Kang M."/>
            <person name="Yang Y."/>
            <person name="Xiong H."/>
            <person name="Wang M."/>
            <person name="Zhang Z."/>
            <person name="Wang Z."/>
            <person name="Wu H."/>
            <person name="Ma T."/>
            <person name="Liu J."/>
            <person name="Xi Z."/>
        </authorList>
    </citation>
    <scope>NUCLEOTIDE SEQUENCE [LARGE SCALE GENOMIC DNA]</scope>
    <source>
        <strain evidence="1">J267</strain>
        <tissue evidence="1">Leaf</tissue>
    </source>
</reference>
<name>A0A5J5B7U3_9ASTE</name>
<sequence length="112" mass="12263">MGLVEGIGVRGGHSCDPGMVSRKILDVDFLKPLTNGLLQVNGPEESWEHGSLAMVSVDQGMVSGYQDEYLTRVRGTGASSLSPWECIALALFDPSERREDIFNPNDNSFDFK</sequence>
<dbReference type="Proteomes" id="UP000325577">
    <property type="component" value="Linkage Group LG15"/>
</dbReference>
<organism evidence="1 2">
    <name type="scientific">Nyssa sinensis</name>
    <dbReference type="NCBI Taxonomy" id="561372"/>
    <lineage>
        <taxon>Eukaryota</taxon>
        <taxon>Viridiplantae</taxon>
        <taxon>Streptophyta</taxon>
        <taxon>Embryophyta</taxon>
        <taxon>Tracheophyta</taxon>
        <taxon>Spermatophyta</taxon>
        <taxon>Magnoliopsida</taxon>
        <taxon>eudicotyledons</taxon>
        <taxon>Gunneridae</taxon>
        <taxon>Pentapetalae</taxon>
        <taxon>asterids</taxon>
        <taxon>Cornales</taxon>
        <taxon>Nyssaceae</taxon>
        <taxon>Nyssa</taxon>
    </lineage>
</organism>